<evidence type="ECO:0000256" key="7">
    <source>
        <dbReference type="ARBA" id="ARBA00022737"/>
    </source>
</evidence>
<keyword evidence="8" id="KW-0378">Hydrolase</keyword>
<feature type="compositionally biased region" description="Polar residues" evidence="17">
    <location>
        <begin position="1520"/>
        <end position="1563"/>
    </location>
</feature>
<dbReference type="InterPro" id="IPR000387">
    <property type="entry name" value="Tyr_Pase_dom"/>
</dbReference>
<dbReference type="InterPro" id="IPR050348">
    <property type="entry name" value="Protein-Tyr_Phosphatase"/>
</dbReference>
<evidence type="ECO:0000256" key="17">
    <source>
        <dbReference type="SAM" id="MobiDB-lite"/>
    </source>
</evidence>
<dbReference type="SMART" id="SM00194">
    <property type="entry name" value="PTPc"/>
    <property type="match status" value="2"/>
</dbReference>
<keyword evidence="3" id="KW-1003">Cell membrane</keyword>
<dbReference type="InterPro" id="IPR036116">
    <property type="entry name" value="FN3_sf"/>
</dbReference>
<dbReference type="InterPro" id="IPR016130">
    <property type="entry name" value="Tyr_Pase_AS"/>
</dbReference>
<feature type="compositionally biased region" description="Polar residues" evidence="17">
    <location>
        <begin position="1614"/>
        <end position="1631"/>
    </location>
</feature>
<gene>
    <name evidence="22" type="ORF">KC01_LOCUS20960</name>
</gene>
<sequence>MAHFHTLRILVCVAAVALSSSQNVTPSSRATPAPPTGELRDLTPSSRATTAAPTGEPWNNTSVAPNTTSIPPPTTEDPHKDEPCVFSVQTVDFGFKIELINFTAGHFIATISETNQTRLNHSFSGPSGNILGLKPCSQYEVRVQRKNGTVCSSYNNSTVAMETTTNIKPGHISLDPVSVGKISLVSQWDLDCADVEPSAAPCGESGKCCWNITSDQLCSDVNVSITRATCPFRDTVRLDAGRFWYAVHEHRYAVHEHRYAVHEHRYAVHKHRYAVHKHRYAIHVHRYAVHEHRYAVHEHRYAIHVHRYAIHEHRYAVHEHRYAVHKHRYAIHEHRYAVHEHRYAVHEHRYAVHKHRYAIHVHRYAVHKHRYAIHVHRYAVHEHRYAVHEHRYAVHEHRYAVHKHRYAIHVHRYAVHEHRYAVHEHRYAVHEHRYAVHEHRYAVHKHRYAIHEHRYAVHEHRYAIHEHRYAIHEHRYAVHEHRYAIHEHRYAVHKHRYAIHKHRYAVHEHRYAIHEHRYAVHEHRYAIHEHRYAVHEHRYAIHEHRYAVHEHRYAIHEHRYAVHEHRYAVHEHRYAIQRGQSLCSSEAQQEARPGGGSGPRGLSELEPFEKYKCIGKTSLKNGTRISDTRAVEVNTSCDLSLDITASPNEGSIGLRWETTTKNCNKTLLQDRLTHTCGCVSTGPYSSRSSRSSGPMPLGENSCTVRDLEAYTDYICEVITMYNRSVKHRETERVKTSHGIPDRVGKLTLEVFENNGFTVKCPTMNQKQMRGRIILYKSELKLNNQEVQSKTNNSCYFEYRDLQYSTTYRVEVRAHNGFVSGEPSSKAVDTRFNDKALIGFLVFLILVTSVALLVVLYKIYVLRRRKSLNVSDGYPLITQEEERLLPVEPIEADELLDTYKKKLADEARLFLAEFQSIPRVFSKFTMKEAKKNCNAIKNRYVDILPYDYNRVQLSTGNGETGCDYINASFIDGYREAKKYIAAQGPKEETITDFWRMVWEQKSSVIVMVTRCEEGNRVKCAEYWPSLDREAEIFEEFVVKLNSEDQCPDYTIRRLSLTNKREKNSEREVTHIQFLSWPDHGVPGEPHLLLKLRRRVNSFKNLFSGPIVVHCSAGVGRTGSYIGIDALMEGLEAERRLDIYGYVVQLRRQRCLMVQVEAQYILIHQALLEHNQFGETELELEELHSSLSTMREQSEDSSLMVEEFQRMPTYKNWRTSNTGLMEENQKKNRTPTVLPYDYNRVLVQLEEERSHDSEEEEEDSSDDEEESSKYINASHISGYWGSRCFIAAQTPLSNTAQDFWLMVHQKKVSTIIMLSTSKQDQGCVYWTNEKSLFGDVEVEVTATDTSPAFVSRTMNVRHVKRKEHRSVRHFEFVRWGEGGVPENPQELLQMLREVRTKCGPSQVLRSTPAVVHCDDGSSRCGLVVALWSLLDSADTEKLLDVFQTVKTLRKEREAMVQDLAQYQFLYDSLEAVFPAQNGDVKTNSAPAPAAPAAAAPAVAPPAPPSNSVEIIDETTALKPEENSSSSDQKGEPESSNQQGKPESSNQQGKPESSGQQGEPESTSPLVSMEEQTLIRPLERVRQAPSLSVRQAPSLNVRQAPSLRVRQAPSLRVRQAPSLSVRQAPSLSVRQAPSLSVRQAPSLNVRQAPSLRVRQAPSLRVRQAPSLSVRQAPSLSVRQAPSLSVRQAPSLSVRQAPSLSVRQAPSLSAPSLSVRQAPSLRVRQAPSLSVRQAPSLSVRQAPSLSVRQAPSLSVRQAPSLRVRQAPSLRVRQAPSLSVRQAPSLSVRQAPSLSVRQAPSLRVRQAPSLSVRQAPSLSVRQAPSLSVRQAPFLNVRQAPSLFKLFM</sequence>
<feature type="compositionally biased region" description="Low complexity" evidence="17">
    <location>
        <begin position="1483"/>
        <end position="1495"/>
    </location>
</feature>
<keyword evidence="6 19" id="KW-0732">Signal</keyword>
<evidence type="ECO:0000256" key="3">
    <source>
        <dbReference type="ARBA" id="ARBA00022475"/>
    </source>
</evidence>
<feature type="domain" description="Tyrosine specific protein phosphatases" evidence="21">
    <location>
        <begin position="1088"/>
        <end position="1159"/>
    </location>
</feature>
<dbReference type="InterPro" id="IPR003961">
    <property type="entry name" value="FN3_dom"/>
</dbReference>
<comment type="similarity">
    <text evidence="14">Belongs to the protein-tyrosine phosphatase family. Receptor class 1/6 subfamily.</text>
</comment>
<keyword evidence="23" id="KW-1185">Reference proteome</keyword>
<dbReference type="InterPro" id="IPR003595">
    <property type="entry name" value="Tyr_Pase_cat"/>
</dbReference>
<feature type="compositionally biased region" description="Polar residues" evidence="17">
    <location>
        <begin position="57"/>
        <end position="69"/>
    </location>
</feature>
<feature type="region of interest" description="Disordered" evidence="17">
    <location>
        <begin position="1653"/>
        <end position="1686"/>
    </location>
</feature>
<feature type="region of interest" description="Disordered" evidence="17">
    <location>
        <begin position="1605"/>
        <end position="1631"/>
    </location>
</feature>
<keyword evidence="9" id="KW-0904">Protein phosphatase</keyword>
<feature type="domain" description="Tyrosine-protein phosphatase" evidence="20">
    <location>
        <begin position="1198"/>
        <end position="1470"/>
    </location>
</feature>
<dbReference type="SMART" id="SM00404">
    <property type="entry name" value="PTPc_motif"/>
    <property type="match status" value="2"/>
</dbReference>
<feature type="chain" id="PRO_5044010658" description="Receptor-type tyrosine-protein phosphatase C" evidence="19">
    <location>
        <begin position="22"/>
        <end position="1842"/>
    </location>
</feature>
<evidence type="ECO:0000256" key="18">
    <source>
        <dbReference type="SAM" id="Phobius"/>
    </source>
</evidence>
<evidence type="ECO:0000256" key="1">
    <source>
        <dbReference type="ARBA" id="ARBA00004251"/>
    </source>
</evidence>
<evidence type="ECO:0000256" key="13">
    <source>
        <dbReference type="ARBA" id="ARBA00051722"/>
    </source>
</evidence>
<evidence type="ECO:0000256" key="2">
    <source>
        <dbReference type="ARBA" id="ARBA00013064"/>
    </source>
</evidence>
<dbReference type="InterPro" id="IPR000242">
    <property type="entry name" value="PTP_cat"/>
</dbReference>
<keyword evidence="10 18" id="KW-1133">Transmembrane helix</keyword>
<feature type="region of interest" description="Disordered" evidence="17">
    <location>
        <begin position="1480"/>
        <end position="1568"/>
    </location>
</feature>
<evidence type="ECO:0000259" key="21">
    <source>
        <dbReference type="PROSITE" id="PS50056"/>
    </source>
</evidence>
<keyword evidence="5 18" id="KW-0812">Transmembrane</keyword>
<comment type="catalytic activity">
    <reaction evidence="13">
        <text>O-phospho-L-tyrosyl-[protein] + H2O = L-tyrosyl-[protein] + phosphate</text>
        <dbReference type="Rhea" id="RHEA:10684"/>
        <dbReference type="Rhea" id="RHEA-COMP:10136"/>
        <dbReference type="Rhea" id="RHEA-COMP:20101"/>
        <dbReference type="ChEBI" id="CHEBI:15377"/>
        <dbReference type="ChEBI" id="CHEBI:43474"/>
        <dbReference type="ChEBI" id="CHEBI:46858"/>
        <dbReference type="ChEBI" id="CHEBI:61978"/>
        <dbReference type="EC" id="3.1.3.48"/>
    </reaction>
</comment>
<dbReference type="GO" id="GO:0005886">
    <property type="term" value="C:plasma membrane"/>
    <property type="evidence" value="ECO:0007669"/>
    <property type="project" value="UniProtKB-SubCell"/>
</dbReference>
<evidence type="ECO:0000256" key="16">
    <source>
        <dbReference type="ARBA" id="ARBA00078812"/>
    </source>
</evidence>
<dbReference type="EMBL" id="OZ035824">
    <property type="protein sequence ID" value="CAL1591598.1"/>
    <property type="molecule type" value="Genomic_DNA"/>
</dbReference>
<dbReference type="PROSITE" id="PS00383">
    <property type="entry name" value="TYR_PHOSPHATASE_1"/>
    <property type="match status" value="2"/>
</dbReference>
<dbReference type="FunFam" id="3.90.190.10:FF:000042">
    <property type="entry name" value="receptor-type tyrosine-protein phosphatase C isoform X1"/>
    <property type="match status" value="1"/>
</dbReference>
<dbReference type="Gene3D" id="3.90.190.10">
    <property type="entry name" value="Protein tyrosine phosphatase superfamily"/>
    <property type="match status" value="2"/>
</dbReference>
<evidence type="ECO:0000259" key="20">
    <source>
        <dbReference type="PROSITE" id="PS50055"/>
    </source>
</evidence>
<dbReference type="PRINTS" id="PR00700">
    <property type="entry name" value="PRTYPHPHTASE"/>
</dbReference>
<dbReference type="FunFam" id="3.90.190.10:FF:000033">
    <property type="entry name" value="receptor-type tyrosine-protein phosphatase C isoform X1"/>
    <property type="match status" value="1"/>
</dbReference>
<evidence type="ECO:0000256" key="15">
    <source>
        <dbReference type="ARBA" id="ARBA00073601"/>
    </source>
</evidence>
<comment type="subcellular location">
    <subcellularLocation>
        <location evidence="1">Cell membrane</location>
        <topology evidence="1">Single-pass type I membrane protein</topology>
    </subcellularLocation>
</comment>
<dbReference type="Pfam" id="PF00102">
    <property type="entry name" value="Y_phosphatase"/>
    <property type="match status" value="2"/>
</dbReference>
<evidence type="ECO:0000256" key="19">
    <source>
        <dbReference type="SAM" id="SignalP"/>
    </source>
</evidence>
<keyword evidence="7" id="KW-0677">Repeat</keyword>
<dbReference type="PANTHER" id="PTHR19134:SF539">
    <property type="entry name" value="RECEPTOR-TYPE TYROSINE-PROTEIN PHOSPHATASE C"/>
    <property type="match status" value="1"/>
</dbReference>
<dbReference type="PROSITE" id="PS50056">
    <property type="entry name" value="TYR_PHOSPHATASE_2"/>
    <property type="match status" value="2"/>
</dbReference>
<feature type="region of interest" description="Disordered" evidence="17">
    <location>
        <begin position="1244"/>
        <end position="1266"/>
    </location>
</feature>
<dbReference type="CDD" id="cd00063">
    <property type="entry name" value="FN3"/>
    <property type="match status" value="1"/>
</dbReference>
<evidence type="ECO:0000256" key="5">
    <source>
        <dbReference type="ARBA" id="ARBA00022692"/>
    </source>
</evidence>
<dbReference type="EC" id="3.1.3.48" evidence="2"/>
<dbReference type="Proteomes" id="UP001497482">
    <property type="component" value="Chromosome 2"/>
</dbReference>
<dbReference type="SUPFAM" id="SSF57997">
    <property type="entry name" value="Tropomyosin"/>
    <property type="match status" value="2"/>
</dbReference>
<feature type="region of interest" description="Disordered" evidence="17">
    <location>
        <begin position="23"/>
        <end position="82"/>
    </location>
</feature>
<evidence type="ECO:0000256" key="10">
    <source>
        <dbReference type="ARBA" id="ARBA00022989"/>
    </source>
</evidence>
<keyword evidence="4" id="KW-0597">Phosphoprotein</keyword>
<keyword evidence="12" id="KW-0325">Glycoprotein</keyword>
<dbReference type="SUPFAM" id="SSF52799">
    <property type="entry name" value="(Phosphotyrosine protein) phosphatases II"/>
    <property type="match status" value="2"/>
</dbReference>
<name>A0AAV2KNG8_KNICA</name>
<evidence type="ECO:0000256" key="8">
    <source>
        <dbReference type="ARBA" id="ARBA00022801"/>
    </source>
</evidence>
<feature type="compositionally biased region" description="Low complexity" evidence="17">
    <location>
        <begin position="43"/>
        <end position="54"/>
    </location>
</feature>
<feature type="compositionally biased region" description="Polar residues" evidence="17">
    <location>
        <begin position="1662"/>
        <end position="1686"/>
    </location>
</feature>
<protein>
    <recommendedName>
        <fullName evidence="15">Receptor-type tyrosine-protein phosphatase C</fullName>
        <ecNumber evidence="2">3.1.3.48</ecNumber>
    </recommendedName>
    <alternativeName>
        <fullName evidence="16">Leukocyte common antigen</fullName>
    </alternativeName>
</protein>
<dbReference type="SUPFAM" id="SSF49265">
    <property type="entry name" value="Fibronectin type III"/>
    <property type="match status" value="1"/>
</dbReference>
<feature type="signal peptide" evidence="19">
    <location>
        <begin position="1"/>
        <end position="21"/>
    </location>
</feature>
<dbReference type="InterPro" id="IPR029021">
    <property type="entry name" value="Prot-tyrosine_phosphatase-like"/>
</dbReference>
<evidence type="ECO:0000256" key="14">
    <source>
        <dbReference type="ARBA" id="ARBA00061377"/>
    </source>
</evidence>
<feature type="region of interest" description="Disordered" evidence="17">
    <location>
        <begin position="581"/>
        <end position="604"/>
    </location>
</feature>
<evidence type="ECO:0000256" key="9">
    <source>
        <dbReference type="ARBA" id="ARBA00022912"/>
    </source>
</evidence>
<evidence type="ECO:0000313" key="22">
    <source>
        <dbReference type="EMBL" id="CAL1591598.1"/>
    </source>
</evidence>
<reference evidence="22 23" key="1">
    <citation type="submission" date="2024-04" db="EMBL/GenBank/DDBJ databases">
        <authorList>
            <person name="Waldvogel A.-M."/>
            <person name="Schoenle A."/>
        </authorList>
    </citation>
    <scope>NUCLEOTIDE SEQUENCE [LARGE SCALE GENOMIC DNA]</scope>
</reference>
<evidence type="ECO:0000256" key="6">
    <source>
        <dbReference type="ARBA" id="ARBA00022729"/>
    </source>
</evidence>
<feature type="domain" description="Tyrosine-protein phosphatase" evidence="20">
    <location>
        <begin position="909"/>
        <end position="1168"/>
    </location>
</feature>
<accession>A0AAV2KNG8</accession>
<dbReference type="PANTHER" id="PTHR19134">
    <property type="entry name" value="RECEPTOR-TYPE TYROSINE-PROTEIN PHOSPHATASE"/>
    <property type="match status" value="1"/>
</dbReference>
<dbReference type="GO" id="GO:0004725">
    <property type="term" value="F:protein tyrosine phosphatase activity"/>
    <property type="evidence" value="ECO:0007669"/>
    <property type="project" value="UniProtKB-EC"/>
</dbReference>
<feature type="transmembrane region" description="Helical" evidence="18">
    <location>
        <begin position="835"/>
        <end position="856"/>
    </location>
</feature>
<dbReference type="InterPro" id="IPR013783">
    <property type="entry name" value="Ig-like_fold"/>
</dbReference>
<keyword evidence="11 18" id="KW-0472">Membrane</keyword>
<evidence type="ECO:0000256" key="12">
    <source>
        <dbReference type="ARBA" id="ARBA00023180"/>
    </source>
</evidence>
<proteinExistence type="inferred from homology"/>
<dbReference type="PROSITE" id="PS50055">
    <property type="entry name" value="TYR_PHOSPHATASE_PTP"/>
    <property type="match status" value="2"/>
</dbReference>
<feature type="domain" description="Tyrosine specific protein phosphatases" evidence="21">
    <location>
        <begin position="1383"/>
        <end position="1461"/>
    </location>
</feature>
<evidence type="ECO:0000313" key="23">
    <source>
        <dbReference type="Proteomes" id="UP001497482"/>
    </source>
</evidence>
<dbReference type="Gene3D" id="2.60.40.10">
    <property type="entry name" value="Immunoglobulins"/>
    <property type="match status" value="1"/>
</dbReference>
<feature type="compositionally biased region" description="Acidic residues" evidence="17">
    <location>
        <begin position="1251"/>
        <end position="1264"/>
    </location>
</feature>
<evidence type="ECO:0000256" key="4">
    <source>
        <dbReference type="ARBA" id="ARBA00022553"/>
    </source>
</evidence>
<evidence type="ECO:0000256" key="11">
    <source>
        <dbReference type="ARBA" id="ARBA00023136"/>
    </source>
</evidence>
<organism evidence="22 23">
    <name type="scientific">Knipowitschia caucasica</name>
    <name type="common">Caucasian dwarf goby</name>
    <name type="synonym">Pomatoschistus caucasicus</name>
    <dbReference type="NCBI Taxonomy" id="637954"/>
    <lineage>
        <taxon>Eukaryota</taxon>
        <taxon>Metazoa</taxon>
        <taxon>Chordata</taxon>
        <taxon>Craniata</taxon>
        <taxon>Vertebrata</taxon>
        <taxon>Euteleostomi</taxon>
        <taxon>Actinopterygii</taxon>
        <taxon>Neopterygii</taxon>
        <taxon>Teleostei</taxon>
        <taxon>Neoteleostei</taxon>
        <taxon>Acanthomorphata</taxon>
        <taxon>Gobiaria</taxon>
        <taxon>Gobiiformes</taxon>
        <taxon>Gobioidei</taxon>
        <taxon>Gobiidae</taxon>
        <taxon>Gobiinae</taxon>
        <taxon>Knipowitschia</taxon>
    </lineage>
</organism>